<evidence type="ECO:0000313" key="2">
    <source>
        <dbReference type="EMBL" id="SPD23850.1"/>
    </source>
</evidence>
<dbReference type="EMBL" id="OIVN01005747">
    <property type="protein sequence ID" value="SPD23850.1"/>
    <property type="molecule type" value="Genomic_DNA"/>
</dbReference>
<organism evidence="2">
    <name type="scientific">Fagus sylvatica</name>
    <name type="common">Beechnut</name>
    <dbReference type="NCBI Taxonomy" id="28930"/>
    <lineage>
        <taxon>Eukaryota</taxon>
        <taxon>Viridiplantae</taxon>
        <taxon>Streptophyta</taxon>
        <taxon>Embryophyta</taxon>
        <taxon>Tracheophyta</taxon>
        <taxon>Spermatophyta</taxon>
        <taxon>Magnoliopsida</taxon>
        <taxon>eudicotyledons</taxon>
        <taxon>Gunneridae</taxon>
        <taxon>Pentapetalae</taxon>
        <taxon>rosids</taxon>
        <taxon>fabids</taxon>
        <taxon>Fagales</taxon>
        <taxon>Fagaceae</taxon>
        <taxon>Fagus</taxon>
    </lineage>
</organism>
<dbReference type="SUPFAM" id="SSF56219">
    <property type="entry name" value="DNase I-like"/>
    <property type="match status" value="1"/>
</dbReference>
<feature type="domain" description="Reverse transcriptase zinc-binding" evidence="1">
    <location>
        <begin position="449"/>
        <end position="501"/>
    </location>
</feature>
<dbReference type="InterPro" id="IPR036691">
    <property type="entry name" value="Endo/exonu/phosph_ase_sf"/>
</dbReference>
<sequence length="606" mass="68773">MVETKAKSPKIDRLKVSTEFAHCFCVDSVGKAGGLAIFWKAGVEMEEVYSDRFVIALLIYSDPPDAAWLLIAVHGPPYLALRKKFWSLMENIIGSFSGLWLMIGDLNSISGNSEKKGGSQKGESLFRSFCNFVHNVGTIDLGFSGSKFTWSNRRVGLANIRERLDRGLYTHLDLSKGARPFRFKAMWTRDDSSYEVVNNAWAIFVEGSQHSQLAKRSQSIRKEFLDNLKIEAALTLELNEWLECEAIEVEVEIKKIVEVVHSFKSSKKKHGSVGFKLDFHKAYDILEWNFILAVLRNLGFDQRFITLIYQCISMREGLAFRAFESFNEVMIAKLAWWVLSRRDSFCVQVLRAKYKVGCNWLLKNPSKNASFVWRGTLGFLIYLILFLNPVIPTKICKCLVVAQLMKEDKSGWNEEQLHLLFDDAMVSTIKNIPRWCVGQEDNGFGTNGNPVMGRIWKAFIHERLKMHLWRIASNLLPTKDSLARYVPDIDTTCGLCTDVSVEEVLRKLSCLSLEYQKRAVSPNPNMETSGIEVWNRPRQGCIKFNWDAAIGKTCSCIAVVARDWRGEVVLAISKKTNTTIPLQAEAEALLLGYSTCRGSRSGDDLF</sequence>
<dbReference type="Gene3D" id="3.60.10.10">
    <property type="entry name" value="Endonuclease/exonuclease/phosphatase"/>
    <property type="match status" value="1"/>
</dbReference>
<name>A0A2N9IIA7_FAGSY</name>
<dbReference type="InterPro" id="IPR026960">
    <property type="entry name" value="RVT-Znf"/>
</dbReference>
<dbReference type="Pfam" id="PF13966">
    <property type="entry name" value="zf-RVT"/>
    <property type="match status" value="1"/>
</dbReference>
<proteinExistence type="predicted"/>
<gene>
    <name evidence="2" type="ORF">FSB_LOCUS51732</name>
</gene>
<evidence type="ECO:0000259" key="1">
    <source>
        <dbReference type="Pfam" id="PF13966"/>
    </source>
</evidence>
<dbReference type="PANTHER" id="PTHR33710:SF77">
    <property type="entry name" value="DNASE I-LIKE SUPERFAMILY PROTEIN"/>
    <property type="match status" value="1"/>
</dbReference>
<dbReference type="PANTHER" id="PTHR33710">
    <property type="entry name" value="BNAC02G09200D PROTEIN"/>
    <property type="match status" value="1"/>
</dbReference>
<accession>A0A2N9IIA7</accession>
<protein>
    <recommendedName>
        <fullName evidence="1">Reverse transcriptase zinc-binding domain-containing protein</fullName>
    </recommendedName>
</protein>
<dbReference type="AlphaFoldDB" id="A0A2N9IIA7"/>
<reference evidence="2" key="1">
    <citation type="submission" date="2018-02" db="EMBL/GenBank/DDBJ databases">
        <authorList>
            <person name="Cohen D.B."/>
            <person name="Kent A.D."/>
        </authorList>
    </citation>
    <scope>NUCLEOTIDE SEQUENCE</scope>
</reference>